<sequence>MNYERLAAEIPTLYRLSRESKGNGPISLLAHKSNKNESEADLLNGLLGWIRNDTFGKVAEVCALWGAIVQANKHLAKVDRTLQSRTIEHEHFNLKEVLNSELKQAKEMMASIPGGRRATTVTTDEDFSLAIKRLKYLREYK</sequence>
<dbReference type="Proteomes" id="UP000191500">
    <property type="component" value="Unassembled WGS sequence"/>
</dbReference>
<protein>
    <submittedName>
        <fullName evidence="1">Uncharacterized protein</fullName>
    </submittedName>
</protein>
<organism evidence="1 2">
    <name type="scientific">Penicillium coprophilum</name>
    <dbReference type="NCBI Taxonomy" id="36646"/>
    <lineage>
        <taxon>Eukaryota</taxon>
        <taxon>Fungi</taxon>
        <taxon>Dikarya</taxon>
        <taxon>Ascomycota</taxon>
        <taxon>Pezizomycotina</taxon>
        <taxon>Eurotiomycetes</taxon>
        <taxon>Eurotiomycetidae</taxon>
        <taxon>Eurotiales</taxon>
        <taxon>Aspergillaceae</taxon>
        <taxon>Penicillium</taxon>
    </lineage>
</organism>
<accession>A0A1V6V2D4</accession>
<name>A0A1V6V2D4_9EURO</name>
<comment type="caution">
    <text evidence="1">The sequence shown here is derived from an EMBL/GenBank/DDBJ whole genome shotgun (WGS) entry which is preliminary data.</text>
</comment>
<evidence type="ECO:0000313" key="2">
    <source>
        <dbReference type="Proteomes" id="UP000191500"/>
    </source>
</evidence>
<keyword evidence="2" id="KW-1185">Reference proteome</keyword>
<proteinExistence type="predicted"/>
<evidence type="ECO:0000313" key="1">
    <source>
        <dbReference type="EMBL" id="OQE44639.1"/>
    </source>
</evidence>
<reference evidence="2" key="1">
    <citation type="journal article" date="2017" name="Nat. Microbiol.">
        <title>Global analysis of biosynthetic gene clusters reveals vast potential of secondary metabolite production in Penicillium species.</title>
        <authorList>
            <person name="Nielsen J.C."/>
            <person name="Grijseels S."/>
            <person name="Prigent S."/>
            <person name="Ji B."/>
            <person name="Dainat J."/>
            <person name="Nielsen K.F."/>
            <person name="Frisvad J.C."/>
            <person name="Workman M."/>
            <person name="Nielsen J."/>
        </authorList>
    </citation>
    <scope>NUCLEOTIDE SEQUENCE [LARGE SCALE GENOMIC DNA]</scope>
    <source>
        <strain evidence="2">IBT 31321</strain>
    </source>
</reference>
<gene>
    <name evidence="1" type="ORF">PENCOP_c002G03563</name>
</gene>
<dbReference type="EMBL" id="MDDG01000002">
    <property type="protein sequence ID" value="OQE44639.1"/>
    <property type="molecule type" value="Genomic_DNA"/>
</dbReference>
<dbReference type="AlphaFoldDB" id="A0A1V6V2D4"/>